<gene>
    <name evidence="3" type="ORF">C481_08306</name>
</gene>
<feature type="compositionally biased region" description="Low complexity" evidence="1">
    <location>
        <begin position="87"/>
        <end position="97"/>
    </location>
</feature>
<evidence type="ECO:0000313" key="4">
    <source>
        <dbReference type="Proteomes" id="UP000011554"/>
    </source>
</evidence>
<dbReference type="AlphaFoldDB" id="M0AVT7"/>
<evidence type="ECO:0000259" key="2">
    <source>
        <dbReference type="Pfam" id="PF12172"/>
    </source>
</evidence>
<feature type="domain" description="ChsH2 rubredoxin-like zinc ribbon" evidence="2">
    <location>
        <begin position="40"/>
        <end position="63"/>
    </location>
</feature>
<accession>M0AVT7</accession>
<feature type="region of interest" description="Disordered" evidence="1">
    <location>
        <begin position="61"/>
        <end position="115"/>
    </location>
</feature>
<evidence type="ECO:0000313" key="3">
    <source>
        <dbReference type="EMBL" id="ELZ02655.1"/>
    </source>
</evidence>
<protein>
    <recommendedName>
        <fullName evidence="2">ChsH2 rubredoxin-like zinc ribbon domain-containing protein</fullName>
    </recommendedName>
</protein>
<evidence type="ECO:0000256" key="1">
    <source>
        <dbReference type="SAM" id="MobiDB-lite"/>
    </source>
</evidence>
<keyword evidence="4" id="KW-1185">Reference proteome</keyword>
<feature type="compositionally biased region" description="Basic and acidic residues" evidence="1">
    <location>
        <begin position="105"/>
        <end position="115"/>
    </location>
</feature>
<dbReference type="InterPro" id="IPR022002">
    <property type="entry name" value="ChsH2_Znr"/>
</dbReference>
<proteinExistence type="predicted"/>
<comment type="caution">
    <text evidence="3">The sequence shown here is derived from an EMBL/GenBank/DDBJ whole genome shotgun (WGS) entry which is preliminary data.</text>
</comment>
<dbReference type="Proteomes" id="UP000011554">
    <property type="component" value="Unassembled WGS sequence"/>
</dbReference>
<dbReference type="EMBL" id="AOIO01000021">
    <property type="protein sequence ID" value="ELZ02655.1"/>
    <property type="molecule type" value="Genomic_DNA"/>
</dbReference>
<sequence length="115" mass="12840">MLMRILQHNQSMSLFERLGEKVESFKQEAESARDEAAPYRCRECGERFYSERETCPACGSTELAVRADGSESDSESEVESEIESETESGSQSASGSEAESESESTVERQHEETNQ</sequence>
<feature type="compositionally biased region" description="Acidic residues" evidence="1">
    <location>
        <begin position="70"/>
        <end position="86"/>
    </location>
</feature>
<name>M0AVT7_NATA1</name>
<dbReference type="PATRIC" id="fig|29540.5.peg.1691"/>
<dbReference type="Pfam" id="PF12172">
    <property type="entry name" value="zf-ChsH2"/>
    <property type="match status" value="1"/>
</dbReference>
<dbReference type="Gene3D" id="2.20.20.30">
    <property type="entry name" value="reverse gyrase domain"/>
    <property type="match status" value="1"/>
</dbReference>
<dbReference type="eggNOG" id="arCOG01289">
    <property type="taxonomic scope" value="Archaea"/>
</dbReference>
<reference evidence="3 4" key="1">
    <citation type="journal article" date="2014" name="PLoS Genet.">
        <title>Phylogenetically driven sequencing of extremely halophilic archaea reveals strategies for static and dynamic osmo-response.</title>
        <authorList>
            <person name="Becker E.A."/>
            <person name="Seitzer P.M."/>
            <person name="Tritt A."/>
            <person name="Larsen D."/>
            <person name="Krusor M."/>
            <person name="Yao A.I."/>
            <person name="Wu D."/>
            <person name="Madern D."/>
            <person name="Eisen J.A."/>
            <person name="Darling A.E."/>
            <person name="Facciotti M.T."/>
        </authorList>
    </citation>
    <scope>NUCLEOTIDE SEQUENCE [LARGE SCALE GENOMIC DNA]</scope>
    <source>
        <strain evidence="3 4">DSM 12278</strain>
    </source>
</reference>
<organism evidence="3 4">
    <name type="scientific">Natrialba asiatica (strain ATCC 700177 / DSM 12278 / JCM 9576 / FERM P-10747 / NBRC 102637 / 172P1)</name>
    <dbReference type="NCBI Taxonomy" id="29540"/>
    <lineage>
        <taxon>Archaea</taxon>
        <taxon>Methanobacteriati</taxon>
        <taxon>Methanobacteriota</taxon>
        <taxon>Stenosarchaea group</taxon>
        <taxon>Halobacteria</taxon>
        <taxon>Halobacteriales</taxon>
        <taxon>Natrialbaceae</taxon>
        <taxon>Natrialba</taxon>
    </lineage>
</organism>